<feature type="region of interest" description="Disordered" evidence="1">
    <location>
        <begin position="12"/>
        <end position="36"/>
    </location>
</feature>
<name>A5ZQZ3_9FIRM</name>
<feature type="compositionally biased region" description="Basic and acidic residues" evidence="1">
    <location>
        <begin position="20"/>
        <end position="36"/>
    </location>
</feature>
<dbReference type="Proteomes" id="UP000006002">
    <property type="component" value="Unassembled WGS sequence"/>
</dbReference>
<gene>
    <name evidence="2" type="ORF">RUMOBE_01420</name>
</gene>
<reference evidence="2 3" key="1">
    <citation type="submission" date="2007-03" db="EMBL/GenBank/DDBJ databases">
        <authorList>
            <person name="Fulton L."/>
            <person name="Clifton S."/>
            <person name="Fulton B."/>
            <person name="Xu J."/>
            <person name="Minx P."/>
            <person name="Pepin K.H."/>
            <person name="Johnson M."/>
            <person name="Thiruvilangam P."/>
            <person name="Bhonagiri V."/>
            <person name="Nash W.E."/>
            <person name="Mardis E.R."/>
            <person name="Wilson R.K."/>
        </authorList>
    </citation>
    <scope>NUCLEOTIDE SEQUENCE [LARGE SCALE GENOMIC DNA]</scope>
    <source>
        <strain evidence="2 3">ATCC 29174</strain>
    </source>
</reference>
<accession>A5ZQZ3</accession>
<protein>
    <submittedName>
        <fullName evidence="2">Uncharacterized protein</fullName>
    </submittedName>
</protein>
<dbReference type="HOGENOM" id="CLU_3354883_0_0_9"/>
<proteinExistence type="predicted"/>
<evidence type="ECO:0000313" key="3">
    <source>
        <dbReference type="Proteomes" id="UP000006002"/>
    </source>
</evidence>
<evidence type="ECO:0000313" key="2">
    <source>
        <dbReference type="EMBL" id="EDM88000.1"/>
    </source>
</evidence>
<evidence type="ECO:0000256" key="1">
    <source>
        <dbReference type="SAM" id="MobiDB-lite"/>
    </source>
</evidence>
<reference evidence="2 3" key="2">
    <citation type="submission" date="2007-04" db="EMBL/GenBank/DDBJ databases">
        <title>Draft genome sequence of Ruminococcus obeum (ATCC 29174).</title>
        <authorList>
            <person name="Sudarsanam P."/>
            <person name="Ley R."/>
            <person name="Guruge J."/>
            <person name="Turnbaugh P.J."/>
            <person name="Mahowald M."/>
            <person name="Liep D."/>
            <person name="Gordon J."/>
        </authorList>
    </citation>
    <scope>NUCLEOTIDE SEQUENCE [LARGE SCALE GENOMIC DNA]</scope>
    <source>
        <strain evidence="2 3">ATCC 29174</strain>
    </source>
</reference>
<sequence>MMYGALCISMTENTGGLGHESTDNRDKFRNRERDCR</sequence>
<organism evidence="2 3">
    <name type="scientific">Blautia obeum ATCC 29174</name>
    <dbReference type="NCBI Taxonomy" id="411459"/>
    <lineage>
        <taxon>Bacteria</taxon>
        <taxon>Bacillati</taxon>
        <taxon>Bacillota</taxon>
        <taxon>Clostridia</taxon>
        <taxon>Lachnospirales</taxon>
        <taxon>Lachnospiraceae</taxon>
        <taxon>Blautia</taxon>
    </lineage>
</organism>
<comment type="caution">
    <text evidence="2">The sequence shown here is derived from an EMBL/GenBank/DDBJ whole genome shotgun (WGS) entry which is preliminary data.</text>
</comment>
<dbReference type="EMBL" id="AAVO02000004">
    <property type="protein sequence ID" value="EDM88000.1"/>
    <property type="molecule type" value="Genomic_DNA"/>
</dbReference>
<dbReference type="AlphaFoldDB" id="A5ZQZ3"/>